<organism evidence="2 3">
    <name type="scientific">Candidatus Muproteobacteria bacterium RBG_16_65_31</name>
    <dbReference type="NCBI Taxonomy" id="1817759"/>
    <lineage>
        <taxon>Bacteria</taxon>
        <taxon>Pseudomonadati</taxon>
        <taxon>Pseudomonadota</taxon>
        <taxon>Candidatus Muproteobacteria</taxon>
    </lineage>
</organism>
<name>A0A1F6TCY3_9PROT</name>
<dbReference type="AlphaFoldDB" id="A0A1F6TCY3"/>
<protein>
    <recommendedName>
        <fullName evidence="1">DUF2249 domain-containing protein</fullName>
    </recommendedName>
</protein>
<evidence type="ECO:0000259" key="1">
    <source>
        <dbReference type="Pfam" id="PF10006"/>
    </source>
</evidence>
<dbReference type="Pfam" id="PF10006">
    <property type="entry name" value="DUF2249"/>
    <property type="match status" value="1"/>
</dbReference>
<reference evidence="2 3" key="1">
    <citation type="journal article" date="2016" name="Nat. Commun.">
        <title>Thousands of microbial genomes shed light on interconnected biogeochemical processes in an aquifer system.</title>
        <authorList>
            <person name="Anantharaman K."/>
            <person name="Brown C.T."/>
            <person name="Hug L.A."/>
            <person name="Sharon I."/>
            <person name="Castelle C.J."/>
            <person name="Probst A.J."/>
            <person name="Thomas B.C."/>
            <person name="Singh A."/>
            <person name="Wilkins M.J."/>
            <person name="Karaoz U."/>
            <person name="Brodie E.L."/>
            <person name="Williams K.H."/>
            <person name="Hubbard S.S."/>
            <person name="Banfield J.F."/>
        </authorList>
    </citation>
    <scope>NUCLEOTIDE SEQUENCE [LARGE SCALE GENOMIC DNA]</scope>
</reference>
<dbReference type="Proteomes" id="UP000179344">
    <property type="component" value="Unassembled WGS sequence"/>
</dbReference>
<gene>
    <name evidence="2" type="ORF">A2V92_00805</name>
</gene>
<proteinExistence type="predicted"/>
<evidence type="ECO:0000313" key="2">
    <source>
        <dbReference type="EMBL" id="OGI42926.1"/>
    </source>
</evidence>
<feature type="domain" description="DUF2249" evidence="1">
    <location>
        <begin position="16"/>
        <end position="83"/>
    </location>
</feature>
<comment type="caution">
    <text evidence="2">The sequence shown here is derived from an EMBL/GenBank/DDBJ whole genome shotgun (WGS) entry which is preliminary data.</text>
</comment>
<evidence type="ECO:0000313" key="3">
    <source>
        <dbReference type="Proteomes" id="UP000179344"/>
    </source>
</evidence>
<dbReference type="InterPro" id="IPR018720">
    <property type="entry name" value="DUF2249"/>
</dbReference>
<accession>A0A1F6TCY3</accession>
<sequence length="86" mass="9899">MSDPHLHLLPDQIYPFDARGIAKRFRHAAIFGALDALHPGETMRFANDHDPIPLLHQLQQRYGDAVEIAYRSREPGLIVIDFIRKK</sequence>
<dbReference type="EMBL" id="MFST01000135">
    <property type="protein sequence ID" value="OGI42926.1"/>
    <property type="molecule type" value="Genomic_DNA"/>
</dbReference>